<evidence type="ECO:0000313" key="3">
    <source>
        <dbReference type="Proteomes" id="UP000196355"/>
    </source>
</evidence>
<reference evidence="3" key="1">
    <citation type="submission" date="2017-02" db="EMBL/GenBank/DDBJ databases">
        <authorList>
            <person name="Tetz G."/>
            <person name="Tetz V."/>
        </authorList>
    </citation>
    <scope>NUCLEOTIDE SEQUENCE [LARGE SCALE GENOMIC DNA]</scope>
    <source>
        <strain evidence="3">VT16-26</strain>
    </source>
</reference>
<proteinExistence type="predicted"/>
<feature type="transmembrane region" description="Helical" evidence="1">
    <location>
        <begin position="468"/>
        <end position="489"/>
    </location>
</feature>
<keyword evidence="1" id="KW-1133">Transmembrane helix</keyword>
<organism evidence="2 3">
    <name type="scientific">Chryseobacterium mucoviscidosis</name>
    <dbReference type="NCBI Taxonomy" id="1945581"/>
    <lineage>
        <taxon>Bacteria</taxon>
        <taxon>Pseudomonadati</taxon>
        <taxon>Bacteroidota</taxon>
        <taxon>Flavobacteriia</taxon>
        <taxon>Flavobacteriales</taxon>
        <taxon>Weeksellaceae</taxon>
        <taxon>Chryseobacterium group</taxon>
        <taxon>Chryseobacterium</taxon>
    </lineage>
</organism>
<dbReference type="EMBL" id="MVAG01000147">
    <property type="protein sequence ID" value="OVE54729.1"/>
    <property type="molecule type" value="Genomic_DNA"/>
</dbReference>
<feature type="transmembrane region" description="Helical" evidence="1">
    <location>
        <begin position="430"/>
        <end position="447"/>
    </location>
</feature>
<protein>
    <submittedName>
        <fullName evidence="2">Uncharacterized protein</fullName>
    </submittedName>
</protein>
<keyword evidence="1" id="KW-0812">Transmembrane</keyword>
<keyword evidence="3" id="KW-1185">Reference proteome</keyword>
<gene>
    <name evidence="2" type="ORF">B0E34_18070</name>
</gene>
<keyword evidence="1" id="KW-0472">Membrane</keyword>
<dbReference type="AlphaFoldDB" id="A0A202BT91"/>
<sequence>MMTYEEYLNEIEDFDDITKQELLADFQNHVPIDNPSMMQQMGYGGFQDFLKVKNEAQTMQLGETVRGMSNVSPLLQVRPANNSKTASFIKKSYFIDAQVEKKGNLTVINDLKKTVKDSYLYTSLDVFFDKNLNGVRDPDEKLMFTVYFFFSDDGNKVFEAYKTARLEESDIYFFIEGDEDFFSSKKLYAKVSPFVRKQFYNKDGEIDERFFNPSIMNSLSKNTALDTNIIKELLEKGYIEKDNVNLESILTTIKQGLLYFFSTSKGTGWICNKIGNGLDYLKISDDFWDTQSEDYFFDKDNLLKKVTIADDLINDIDKLFADKKGLDLHDITPNILEEYIKKYSNSIKKFIQYYNNFITQEIEAVYKLIDNETGDFLAGKMQMWIAYRCGLWNGIVDFISSLFKFVGGILESPFNNVQDFQGAMETLDNIYGFLFGGHFWANIGNAATEMYNKMLDFCKAHNKEDFDWVRVSYIAGSGIAFILSFFVPFTQVLKAAKLGKIAEIIEAVNKEVSATLSAAAKYGKDQAYKALSTLLELFSKGGKAFKTFLQQILNELEKWLLSARYKISKAKEFLGLGFSKETAETLGNLGLKPKLGFRQTGFGMSVPYGNFITRLEYKGVTVFEGSKKEVEALAKKLKNMGSEAAEKYLDELLIFKTAKSIAKNDLLDCSEIAEKILEEFKTGEIIELTPKEGRWMKGYENGVIDDWVYHQIYTNGDMVFDPWFSESSVSLSKYLEEMNKINPKGLNIKKIIP</sequence>
<comment type="caution">
    <text evidence="2">The sequence shown here is derived from an EMBL/GenBank/DDBJ whole genome shotgun (WGS) entry which is preliminary data.</text>
</comment>
<accession>A0A202BT91</accession>
<name>A0A202BT91_9FLAO</name>
<dbReference type="Proteomes" id="UP000196355">
    <property type="component" value="Unassembled WGS sequence"/>
</dbReference>
<evidence type="ECO:0000256" key="1">
    <source>
        <dbReference type="SAM" id="Phobius"/>
    </source>
</evidence>
<evidence type="ECO:0000313" key="2">
    <source>
        <dbReference type="EMBL" id="OVE54729.1"/>
    </source>
</evidence>